<dbReference type="SUPFAM" id="SSF48498">
    <property type="entry name" value="Tetracyclin repressor-like, C-terminal domain"/>
    <property type="match status" value="1"/>
</dbReference>
<evidence type="ECO:0000256" key="5">
    <source>
        <dbReference type="PROSITE-ProRule" id="PRU00335"/>
    </source>
</evidence>
<keyword evidence="1" id="KW-0678">Repressor</keyword>
<feature type="domain" description="HTH tetR-type" evidence="6">
    <location>
        <begin position="10"/>
        <end position="70"/>
    </location>
</feature>
<evidence type="ECO:0000256" key="4">
    <source>
        <dbReference type="ARBA" id="ARBA00023163"/>
    </source>
</evidence>
<dbReference type="InterPro" id="IPR001647">
    <property type="entry name" value="HTH_TetR"/>
</dbReference>
<evidence type="ECO:0000256" key="1">
    <source>
        <dbReference type="ARBA" id="ARBA00022491"/>
    </source>
</evidence>
<evidence type="ECO:0000256" key="2">
    <source>
        <dbReference type="ARBA" id="ARBA00023015"/>
    </source>
</evidence>
<evidence type="ECO:0000259" key="6">
    <source>
        <dbReference type="PROSITE" id="PS50977"/>
    </source>
</evidence>
<dbReference type="GO" id="GO:0003700">
    <property type="term" value="F:DNA-binding transcription factor activity"/>
    <property type="evidence" value="ECO:0007669"/>
    <property type="project" value="TreeGrafter"/>
</dbReference>
<sequence length="212" mass="23891">MARRTKAECEATRNALLDAAEAVFLEQGVSRTSLEQIARHAGMTRGALYWHFKDKDALFDAVHQRAQVTSEELLEQLSSVSDHSNPLEALRENFRQVFKVLSQPRVQRVHTILLFRREFYDQITTGGNTRDITLECLSRLTQTLERMQKAGYVLTCPPDIAARAIHSATSGLIHEWLRAPDSFNLCDEGGRVMDWILDSLLPASRLPPSSSA</sequence>
<gene>
    <name evidence="7" type="ORF">ZBT109_1883</name>
</gene>
<evidence type="ECO:0000313" key="7">
    <source>
        <dbReference type="EMBL" id="BBG30629.1"/>
    </source>
</evidence>
<evidence type="ECO:0000313" key="8">
    <source>
        <dbReference type="Proteomes" id="UP000267342"/>
    </source>
</evidence>
<keyword evidence="2" id="KW-0805">Transcription regulation</keyword>
<dbReference type="InterPro" id="IPR050109">
    <property type="entry name" value="HTH-type_TetR-like_transc_reg"/>
</dbReference>
<dbReference type="RefSeq" id="WP_051523803.1">
    <property type="nucleotide sequence ID" value="NZ_AP018933.1"/>
</dbReference>
<dbReference type="STRING" id="1123510.GCA_000620025_02085"/>
<dbReference type="AlphaFoldDB" id="A0A348HG77"/>
<dbReference type="Pfam" id="PF08361">
    <property type="entry name" value="TetR_C_2"/>
    <property type="match status" value="1"/>
</dbReference>
<dbReference type="PROSITE" id="PS50977">
    <property type="entry name" value="HTH_TETR_2"/>
    <property type="match status" value="1"/>
</dbReference>
<dbReference type="Pfam" id="PF00440">
    <property type="entry name" value="TetR_N"/>
    <property type="match status" value="1"/>
</dbReference>
<keyword evidence="4" id="KW-0804">Transcription</keyword>
<keyword evidence="3 5" id="KW-0238">DNA-binding</keyword>
<dbReference type="InterPro" id="IPR036271">
    <property type="entry name" value="Tet_transcr_reg_TetR-rel_C_sf"/>
</dbReference>
<dbReference type="Proteomes" id="UP000267342">
    <property type="component" value="Chromosome"/>
</dbReference>
<protein>
    <submittedName>
        <fullName evidence="7">Transcriptional regulator</fullName>
    </submittedName>
</protein>
<dbReference type="GO" id="GO:0000976">
    <property type="term" value="F:transcription cis-regulatory region binding"/>
    <property type="evidence" value="ECO:0007669"/>
    <property type="project" value="TreeGrafter"/>
</dbReference>
<dbReference type="InterPro" id="IPR009057">
    <property type="entry name" value="Homeodomain-like_sf"/>
</dbReference>
<dbReference type="SUPFAM" id="SSF46689">
    <property type="entry name" value="Homeodomain-like"/>
    <property type="match status" value="1"/>
</dbReference>
<name>A0A348HG77_9GAMM</name>
<accession>A0A348HG77</accession>
<dbReference type="PRINTS" id="PR00455">
    <property type="entry name" value="HTHTETR"/>
</dbReference>
<dbReference type="KEGG" id="zpl:ZBT109_1883"/>
<dbReference type="Gene3D" id="1.10.357.10">
    <property type="entry name" value="Tetracycline Repressor, domain 2"/>
    <property type="match status" value="1"/>
</dbReference>
<organism evidence="7 8">
    <name type="scientific">Zymobacter palmae</name>
    <dbReference type="NCBI Taxonomy" id="33074"/>
    <lineage>
        <taxon>Bacteria</taxon>
        <taxon>Pseudomonadati</taxon>
        <taxon>Pseudomonadota</taxon>
        <taxon>Gammaproteobacteria</taxon>
        <taxon>Oceanospirillales</taxon>
        <taxon>Halomonadaceae</taxon>
        <taxon>Zymobacter group</taxon>
        <taxon>Zymobacter</taxon>
    </lineage>
</organism>
<dbReference type="PANTHER" id="PTHR30055">
    <property type="entry name" value="HTH-TYPE TRANSCRIPTIONAL REGULATOR RUTR"/>
    <property type="match status" value="1"/>
</dbReference>
<keyword evidence="8" id="KW-1185">Reference proteome</keyword>
<dbReference type="InterPro" id="IPR013572">
    <property type="entry name" value="Tscrpt_reg_MAATS_C"/>
</dbReference>
<evidence type="ECO:0000256" key="3">
    <source>
        <dbReference type="ARBA" id="ARBA00023125"/>
    </source>
</evidence>
<feature type="DNA-binding region" description="H-T-H motif" evidence="5">
    <location>
        <begin position="33"/>
        <end position="52"/>
    </location>
</feature>
<reference evidence="7 8" key="1">
    <citation type="submission" date="2018-09" db="EMBL/GenBank/DDBJ databases">
        <title>Zymobacter palmae IAM14233 (=T109) whole genome analysis.</title>
        <authorList>
            <person name="Yanase H."/>
        </authorList>
    </citation>
    <scope>NUCLEOTIDE SEQUENCE [LARGE SCALE GENOMIC DNA]</scope>
    <source>
        <strain evidence="7 8">IAM14233</strain>
    </source>
</reference>
<dbReference type="EMBL" id="AP018933">
    <property type="protein sequence ID" value="BBG30629.1"/>
    <property type="molecule type" value="Genomic_DNA"/>
</dbReference>
<dbReference type="PANTHER" id="PTHR30055:SF240">
    <property type="entry name" value="HTH-TYPE TRANSCRIPTIONAL REGULATOR ACRR"/>
    <property type="match status" value="1"/>
</dbReference>
<proteinExistence type="predicted"/>